<dbReference type="Pfam" id="PF00072">
    <property type="entry name" value="Response_reg"/>
    <property type="match status" value="1"/>
</dbReference>
<feature type="modified residue" description="4-aspartylphosphate" evidence="5">
    <location>
        <position position="53"/>
    </location>
</feature>
<dbReference type="Proteomes" id="UP000000787">
    <property type="component" value="Plasmid pHAU01"/>
</dbReference>
<evidence type="ECO:0000256" key="3">
    <source>
        <dbReference type="ARBA" id="ARBA00023125"/>
    </source>
</evidence>
<dbReference type="BioCyc" id="HAUR316274:GHYA-5261-MONOMER"/>
<evidence type="ECO:0000259" key="6">
    <source>
        <dbReference type="PROSITE" id="PS50043"/>
    </source>
</evidence>
<keyword evidence="8" id="KW-0614">Plasmid</keyword>
<evidence type="ECO:0000313" key="8">
    <source>
        <dbReference type="EMBL" id="ABX07826.1"/>
    </source>
</evidence>
<dbReference type="Pfam" id="PF00196">
    <property type="entry name" value="GerE"/>
    <property type="match status" value="1"/>
</dbReference>
<dbReference type="InterPro" id="IPR039420">
    <property type="entry name" value="WalR-like"/>
</dbReference>
<keyword evidence="3" id="KW-0238">DNA-binding</keyword>
<dbReference type="InterPro" id="IPR016032">
    <property type="entry name" value="Sig_transdc_resp-reg_C-effctor"/>
</dbReference>
<dbReference type="EMBL" id="CP000876">
    <property type="protein sequence ID" value="ABX07826.1"/>
    <property type="molecule type" value="Genomic_DNA"/>
</dbReference>
<sequence>MRIVLADDHTMVRQGFRAILEHHLVCTIIGEATTGTEAMTSITHLQPDVALVDLMLPEATGIAVTRHVKATTPHVAILIVSMYGDLGYVDAAMQAGASGYVLKEADAMELVTAVQAVAAGRRILSSHLEGYWHMPSFRPNNTIPIDPYDLLTSRERDVFAGAMQGNTSVQIAAHLCLSVRTVEAYRASMLRKLGLRTQTDLICFAVRTGRMPVVTNPPIHDERIE</sequence>
<dbReference type="PANTHER" id="PTHR43214:SF41">
    <property type="entry name" value="NITRATE_NITRITE RESPONSE REGULATOR PROTEIN NARP"/>
    <property type="match status" value="1"/>
</dbReference>
<evidence type="ECO:0000256" key="1">
    <source>
        <dbReference type="ARBA" id="ARBA00022553"/>
    </source>
</evidence>
<dbReference type="CDD" id="cd17535">
    <property type="entry name" value="REC_NarL-like"/>
    <property type="match status" value="1"/>
</dbReference>
<dbReference type="CDD" id="cd06170">
    <property type="entry name" value="LuxR_C_like"/>
    <property type="match status" value="1"/>
</dbReference>
<dbReference type="PROSITE" id="PS50110">
    <property type="entry name" value="RESPONSE_REGULATORY"/>
    <property type="match status" value="1"/>
</dbReference>
<dbReference type="SUPFAM" id="SSF52172">
    <property type="entry name" value="CheY-like"/>
    <property type="match status" value="1"/>
</dbReference>
<organism evidence="8 9">
    <name type="scientific">Herpetosiphon aurantiacus (strain ATCC 23779 / DSM 785 / 114-95)</name>
    <dbReference type="NCBI Taxonomy" id="316274"/>
    <lineage>
        <taxon>Bacteria</taxon>
        <taxon>Bacillati</taxon>
        <taxon>Chloroflexota</taxon>
        <taxon>Chloroflexia</taxon>
        <taxon>Herpetosiphonales</taxon>
        <taxon>Herpetosiphonaceae</taxon>
        <taxon>Herpetosiphon</taxon>
    </lineage>
</organism>
<dbReference type="GO" id="GO:0000160">
    <property type="term" value="P:phosphorelay signal transduction system"/>
    <property type="evidence" value="ECO:0007669"/>
    <property type="project" value="InterPro"/>
</dbReference>
<dbReference type="PANTHER" id="PTHR43214">
    <property type="entry name" value="TWO-COMPONENT RESPONSE REGULATOR"/>
    <property type="match status" value="1"/>
</dbReference>
<feature type="domain" description="Response regulatory" evidence="7">
    <location>
        <begin position="2"/>
        <end position="118"/>
    </location>
</feature>
<evidence type="ECO:0000259" key="7">
    <source>
        <dbReference type="PROSITE" id="PS50110"/>
    </source>
</evidence>
<dbReference type="InterPro" id="IPR000792">
    <property type="entry name" value="Tscrpt_reg_LuxR_C"/>
</dbReference>
<dbReference type="PROSITE" id="PS50043">
    <property type="entry name" value="HTH_LUXR_2"/>
    <property type="match status" value="1"/>
</dbReference>
<name>A9B912_HERA2</name>
<evidence type="ECO:0000313" key="9">
    <source>
        <dbReference type="Proteomes" id="UP000000787"/>
    </source>
</evidence>
<geneLocation type="plasmid" evidence="8 9">
    <name>pHAU01</name>
</geneLocation>
<dbReference type="InterPro" id="IPR001789">
    <property type="entry name" value="Sig_transdc_resp-reg_receiver"/>
</dbReference>
<evidence type="ECO:0000256" key="5">
    <source>
        <dbReference type="PROSITE-ProRule" id="PRU00169"/>
    </source>
</evidence>
<protein>
    <submittedName>
        <fullName evidence="8">Two component transcriptional regulator, LuxR family</fullName>
    </submittedName>
</protein>
<dbReference type="PRINTS" id="PR00038">
    <property type="entry name" value="HTHLUXR"/>
</dbReference>
<proteinExistence type="predicted"/>
<dbReference type="InterPro" id="IPR011006">
    <property type="entry name" value="CheY-like_superfamily"/>
</dbReference>
<evidence type="ECO:0000256" key="4">
    <source>
        <dbReference type="ARBA" id="ARBA00023163"/>
    </source>
</evidence>
<accession>A9B912</accession>
<dbReference type="InParanoid" id="A9B912"/>
<dbReference type="PROSITE" id="PS00622">
    <property type="entry name" value="HTH_LUXR_1"/>
    <property type="match status" value="1"/>
</dbReference>
<reference evidence="8 9" key="1">
    <citation type="journal article" date="2011" name="Stand. Genomic Sci.">
        <title>Complete genome sequence of the filamentous gliding predatory bacterium Herpetosiphon aurantiacus type strain (114-95(T)).</title>
        <authorList>
            <person name="Kiss H."/>
            <person name="Nett M."/>
            <person name="Domin N."/>
            <person name="Martin K."/>
            <person name="Maresca J.A."/>
            <person name="Copeland A."/>
            <person name="Lapidus A."/>
            <person name="Lucas S."/>
            <person name="Berry K.W."/>
            <person name="Glavina Del Rio T."/>
            <person name="Dalin E."/>
            <person name="Tice H."/>
            <person name="Pitluck S."/>
            <person name="Richardson P."/>
            <person name="Bruce D."/>
            <person name="Goodwin L."/>
            <person name="Han C."/>
            <person name="Detter J.C."/>
            <person name="Schmutz J."/>
            <person name="Brettin T."/>
            <person name="Land M."/>
            <person name="Hauser L."/>
            <person name="Kyrpides N.C."/>
            <person name="Ivanova N."/>
            <person name="Goker M."/>
            <person name="Woyke T."/>
            <person name="Klenk H.P."/>
            <person name="Bryant D.A."/>
        </authorList>
    </citation>
    <scope>NUCLEOTIDE SEQUENCE [LARGE SCALE GENOMIC DNA]</scope>
    <source>
        <strain evidence="9">ATCC 23779 / DSM 785 / 114-95</strain>
        <plasmid evidence="8">pHAU01</plasmid>
    </source>
</reference>
<dbReference type="SMART" id="SM00421">
    <property type="entry name" value="HTH_LUXR"/>
    <property type="match status" value="1"/>
</dbReference>
<dbReference type="SUPFAM" id="SSF46894">
    <property type="entry name" value="C-terminal effector domain of the bipartite response regulators"/>
    <property type="match status" value="1"/>
</dbReference>
<dbReference type="GO" id="GO:0003677">
    <property type="term" value="F:DNA binding"/>
    <property type="evidence" value="ECO:0007669"/>
    <property type="project" value="UniProtKB-KW"/>
</dbReference>
<gene>
    <name evidence="8" type="ordered locus">Haur_5199</name>
</gene>
<evidence type="ECO:0000256" key="2">
    <source>
        <dbReference type="ARBA" id="ARBA00023015"/>
    </source>
</evidence>
<feature type="domain" description="HTH luxR-type" evidence="6">
    <location>
        <begin position="144"/>
        <end position="209"/>
    </location>
</feature>
<dbReference type="AlphaFoldDB" id="A9B912"/>
<keyword evidence="4" id="KW-0804">Transcription</keyword>
<dbReference type="InterPro" id="IPR058245">
    <property type="entry name" value="NreC/VraR/RcsB-like_REC"/>
</dbReference>
<dbReference type="SMART" id="SM00448">
    <property type="entry name" value="REC"/>
    <property type="match status" value="1"/>
</dbReference>
<keyword evidence="2" id="KW-0805">Transcription regulation</keyword>
<dbReference type="HOGENOM" id="CLU_000445_90_1_0"/>
<keyword evidence="9" id="KW-1185">Reference proteome</keyword>
<dbReference type="GO" id="GO:0006355">
    <property type="term" value="P:regulation of DNA-templated transcription"/>
    <property type="evidence" value="ECO:0007669"/>
    <property type="project" value="InterPro"/>
</dbReference>
<dbReference type="Gene3D" id="3.40.50.2300">
    <property type="match status" value="1"/>
</dbReference>
<dbReference type="KEGG" id="hau:Haur_5199"/>
<keyword evidence="1 5" id="KW-0597">Phosphoprotein</keyword>